<proteinExistence type="predicted"/>
<dbReference type="InterPro" id="IPR012334">
    <property type="entry name" value="Pectin_lyas_fold"/>
</dbReference>
<comment type="caution">
    <text evidence="1">The sequence shown here is derived from an EMBL/GenBank/DDBJ whole genome shotgun (WGS) entry which is preliminary data.</text>
</comment>
<sequence length="257" mass="28060">HITKNIRINDIKVNNLSDGSGLGISHSAENIMVSDCQFINVQHRGIRLDCADTGDYINNTIFNDILIKNSHTNSIEINDNVTNAEFNDITIEIHNIETKGISIMGDSQNIFFSNIKMNLDDAYRGLIVTSDANPDCAKFNNLKIVGNNLNNAIRLQQTTEINNLNLNVVSSGSDIYIESGADNSVITTLNEQQPVGDDFDVTDNANYTVINGLAFETSGADKPQGVYPRGTIISFTDSVDGSGDGVYMQYQSGTIKL</sequence>
<evidence type="ECO:0000313" key="2">
    <source>
        <dbReference type="Proteomes" id="UP000070263"/>
    </source>
</evidence>
<name>A0A133VFI2_9EURY</name>
<evidence type="ECO:0008006" key="3">
    <source>
        <dbReference type="Google" id="ProtNLM"/>
    </source>
</evidence>
<gene>
    <name evidence="1" type="ORF">AKJ51_05255</name>
</gene>
<dbReference type="Proteomes" id="UP000070263">
    <property type="component" value="Unassembled WGS sequence"/>
</dbReference>
<evidence type="ECO:0000313" key="1">
    <source>
        <dbReference type="EMBL" id="KXB05209.1"/>
    </source>
</evidence>
<reference evidence="1 2" key="1">
    <citation type="journal article" date="2016" name="Sci. Rep.">
        <title>Metabolic traits of an uncultured archaeal lineage -MSBL1- from brine pools of the Red Sea.</title>
        <authorList>
            <person name="Mwirichia R."/>
            <person name="Alam I."/>
            <person name="Rashid M."/>
            <person name="Vinu M."/>
            <person name="Ba-Alawi W."/>
            <person name="Anthony Kamau A."/>
            <person name="Kamanda Ngugi D."/>
            <person name="Goker M."/>
            <person name="Klenk H.P."/>
            <person name="Bajic V."/>
            <person name="Stingl U."/>
        </authorList>
    </citation>
    <scope>NUCLEOTIDE SEQUENCE [LARGE SCALE GENOMIC DNA]</scope>
    <source>
        <strain evidence="1">SCGC-AAA382A20</strain>
    </source>
</reference>
<dbReference type="Gene3D" id="2.160.20.10">
    <property type="entry name" value="Single-stranded right-handed beta-helix, Pectin lyase-like"/>
    <property type="match status" value="1"/>
</dbReference>
<protein>
    <recommendedName>
        <fullName evidence="3">Right handed beta helix domain-containing protein</fullName>
    </recommendedName>
</protein>
<keyword evidence="2" id="KW-1185">Reference proteome</keyword>
<dbReference type="AlphaFoldDB" id="A0A133VFI2"/>
<accession>A0A133VFI2</accession>
<organism evidence="1 2">
    <name type="scientific">candidate division MSBL1 archaeon SCGC-AAA382A20</name>
    <dbReference type="NCBI Taxonomy" id="1698280"/>
    <lineage>
        <taxon>Archaea</taxon>
        <taxon>Methanobacteriati</taxon>
        <taxon>Methanobacteriota</taxon>
        <taxon>candidate division MSBL1</taxon>
    </lineage>
</organism>
<feature type="non-terminal residue" evidence="1">
    <location>
        <position position="1"/>
    </location>
</feature>
<dbReference type="EMBL" id="LHYE01000109">
    <property type="protein sequence ID" value="KXB05209.1"/>
    <property type="molecule type" value="Genomic_DNA"/>
</dbReference>